<dbReference type="KEGG" id="bdm:EQG53_08380"/>
<dbReference type="RefSeq" id="WP_083673971.1">
    <property type="nucleotide sequence ID" value="NZ_BJNC01000024.1"/>
</dbReference>
<protein>
    <recommendedName>
        <fullName evidence="7">TIGR02588 family protein</fullName>
    </recommendedName>
</protein>
<reference evidence="1 4" key="1">
    <citation type="submission" date="2017-06" db="EMBL/GenBank/DDBJ databases">
        <title>Biodegradation of gentamicin by bacterial consortia AMQD4 in synthetic medium and raw gentamicin sewage.</title>
        <authorList>
            <person name="Chang H."/>
            <person name="Feng Y."/>
            <person name="Li Z."/>
            <person name="Xue J."/>
            <person name="Cheng D."/>
        </authorList>
    </citation>
    <scope>NUCLEOTIDE SEQUENCE [LARGE SCALE GENOMIC DNA]</scope>
    <source>
        <strain evidence="1 4">BZC3</strain>
    </source>
</reference>
<dbReference type="Proteomes" id="UP000197024">
    <property type="component" value="Chromosome"/>
</dbReference>
<evidence type="ECO:0000313" key="5">
    <source>
        <dbReference type="Proteomes" id="UP000287388"/>
    </source>
</evidence>
<accession>A0A1Z3LZU5</accession>
<evidence type="ECO:0000313" key="1">
    <source>
        <dbReference type="EMBL" id="ASD27718.1"/>
    </source>
</evidence>
<dbReference type="AlphaFoldDB" id="A0A1Z3LZU5"/>
<reference evidence="2 5" key="3">
    <citation type="submission" date="2019-01" db="EMBL/GenBank/DDBJ databases">
        <title>Brevundimonas diminuta Genome sequencing and assembly.</title>
        <authorList>
            <person name="Chen H."/>
        </authorList>
    </citation>
    <scope>NUCLEOTIDE SEQUENCE [LARGE SCALE GENOMIC DNA]</scope>
    <source>
        <strain evidence="2">ATCC</strain>
        <strain evidence="5">ATCC(B) 19146</strain>
    </source>
</reference>
<evidence type="ECO:0000313" key="6">
    <source>
        <dbReference type="Proteomes" id="UP000596117"/>
    </source>
</evidence>
<dbReference type="EMBL" id="CP021995">
    <property type="protein sequence ID" value="ASD27718.1"/>
    <property type="molecule type" value="Genomic_DNA"/>
</dbReference>
<evidence type="ECO:0008006" key="7">
    <source>
        <dbReference type="Google" id="ProtNLM"/>
    </source>
</evidence>
<dbReference type="EMBL" id="CP035093">
    <property type="protein sequence ID" value="QAT14376.1"/>
    <property type="molecule type" value="Genomic_DNA"/>
</dbReference>
<evidence type="ECO:0000313" key="3">
    <source>
        <dbReference type="EMBL" id="QQB88248.1"/>
    </source>
</evidence>
<evidence type="ECO:0000313" key="4">
    <source>
        <dbReference type="Proteomes" id="UP000197024"/>
    </source>
</evidence>
<dbReference type="Proteomes" id="UP000596117">
    <property type="component" value="Chromosome"/>
</dbReference>
<dbReference type="Proteomes" id="UP000287388">
    <property type="component" value="Chromosome"/>
</dbReference>
<reference evidence="1 4" key="2">
    <citation type="submission" date="2017-06" db="EMBL/GenBank/DDBJ databases">
        <authorList>
            <person name="Kim H.J."/>
            <person name="Triplett B.A."/>
        </authorList>
    </citation>
    <scope>NUCLEOTIDE SEQUENCE [LARGE SCALE GENOMIC DNA]</scope>
    <source>
        <strain evidence="1 4">BZC3</strain>
    </source>
</reference>
<name>A0A1Z3LZU5_BREDI</name>
<sequence length="129" mass="13287">MTAKEQQKKTGKKGVSRLQCACALVGLLITLGAAGVLARAAFSVPSPAALMIRSEAVRPSSGGWVVDVVVSNQGDLAAAAVDIEGQVGEERSGASLDYVPGRGEKKASLVFSGPQRPIATLRVQGWSEP</sequence>
<gene>
    <name evidence="1" type="ORF">CD943_12985</name>
    <name evidence="2" type="ORF">EQG53_08380</name>
    <name evidence="3" type="ORF">I6H83_14055</name>
</gene>
<keyword evidence="6" id="KW-1185">Reference proteome</keyword>
<proteinExistence type="predicted"/>
<dbReference type="EMBL" id="CP066026">
    <property type="protein sequence ID" value="QQB88248.1"/>
    <property type="molecule type" value="Genomic_DNA"/>
</dbReference>
<evidence type="ECO:0000313" key="2">
    <source>
        <dbReference type="EMBL" id="QAT14376.1"/>
    </source>
</evidence>
<organism evidence="1 4">
    <name type="scientific">Brevundimonas diminuta</name>
    <name type="common">Pseudomonas diminuta</name>
    <dbReference type="NCBI Taxonomy" id="293"/>
    <lineage>
        <taxon>Bacteria</taxon>
        <taxon>Pseudomonadati</taxon>
        <taxon>Pseudomonadota</taxon>
        <taxon>Alphaproteobacteria</taxon>
        <taxon>Caulobacterales</taxon>
        <taxon>Caulobacteraceae</taxon>
        <taxon>Brevundimonas</taxon>
    </lineage>
</organism>
<reference evidence="3 6" key="4">
    <citation type="submission" date="2020-12" db="EMBL/GenBank/DDBJ databases">
        <title>FDA dAtabase for Regulatory Grade micrObial Sequences (FDA-ARGOS): Supporting development and validation of Infectious Disease Dx tests.</title>
        <authorList>
            <person name="Kerrigan L."/>
            <person name="Long C."/>
            <person name="Tallon L."/>
            <person name="Sadzewicz L."/>
            <person name="Zhao X."/>
            <person name="Boylan J."/>
            <person name="Ott S."/>
            <person name="Bowen H."/>
            <person name="Vavikolanu K."/>
            <person name="Mehta A."/>
            <person name="Aluvathingal J."/>
            <person name="Nadendla S."/>
            <person name="Yan Y."/>
            <person name="Sichtig H."/>
        </authorList>
    </citation>
    <scope>NUCLEOTIDE SEQUENCE [LARGE SCALE GENOMIC DNA]</scope>
    <source>
        <strain evidence="3 6">FDAARGOS_1026</strain>
    </source>
</reference>